<dbReference type="Pfam" id="PF18998">
    <property type="entry name" value="Flg_new_2"/>
    <property type="match status" value="1"/>
</dbReference>
<feature type="compositionally biased region" description="Polar residues" evidence="1">
    <location>
        <begin position="1558"/>
        <end position="1569"/>
    </location>
</feature>
<keyword evidence="7" id="KW-1185">Reference proteome</keyword>
<dbReference type="Gene3D" id="2.160.20.10">
    <property type="entry name" value="Single-stranded right-handed beta-helix, Pectin lyase-like"/>
    <property type="match status" value="2"/>
</dbReference>
<gene>
    <name evidence="6" type="ORF">G5A66_08345</name>
    <name evidence="5" type="ORF">G5A75_08365</name>
</gene>
<keyword evidence="2" id="KW-0472">Membrane</keyword>
<dbReference type="InterPro" id="IPR008964">
    <property type="entry name" value="Invasin/intimin_cell_adhesion"/>
</dbReference>
<keyword evidence="3" id="KW-0732">Signal</keyword>
<dbReference type="InterPro" id="IPR012334">
    <property type="entry name" value="Pectin_lyas_fold"/>
</dbReference>
<keyword evidence="2" id="KW-0812">Transmembrane</keyword>
<feature type="region of interest" description="Disordered" evidence="1">
    <location>
        <begin position="1522"/>
        <end position="1574"/>
    </location>
</feature>
<dbReference type="Gene3D" id="2.60.120.200">
    <property type="match status" value="1"/>
</dbReference>
<evidence type="ECO:0000313" key="5">
    <source>
        <dbReference type="EMBL" id="NSK14880.1"/>
    </source>
</evidence>
<dbReference type="InterPro" id="IPR044060">
    <property type="entry name" value="Bacterial_rp_domain"/>
</dbReference>
<evidence type="ECO:0000313" key="7">
    <source>
        <dbReference type="Proteomes" id="UP000528555"/>
    </source>
</evidence>
<feature type="transmembrane region" description="Helical" evidence="2">
    <location>
        <begin position="1577"/>
        <end position="1596"/>
    </location>
</feature>
<evidence type="ECO:0000313" key="6">
    <source>
        <dbReference type="EMBL" id="NVH58654.1"/>
    </source>
</evidence>
<reference evidence="6" key="2">
    <citation type="submission" date="2020-02" db="EMBL/GenBank/DDBJ databases">
        <authorList>
            <person name="Littmann E."/>
            <person name="Sorbara M."/>
        </authorList>
    </citation>
    <scope>NUCLEOTIDE SEQUENCE</scope>
    <source>
        <strain evidence="6">MSK.17.11</strain>
        <strain evidence="5">MSK.17.38</strain>
    </source>
</reference>
<keyword evidence="2" id="KW-1133">Transmembrane helix</keyword>
<feature type="signal peptide" evidence="3">
    <location>
        <begin position="1"/>
        <end position="29"/>
    </location>
</feature>
<evidence type="ECO:0000313" key="8">
    <source>
        <dbReference type="Proteomes" id="UP000701680"/>
    </source>
</evidence>
<dbReference type="SUPFAM" id="SSF49373">
    <property type="entry name" value="Invasin/intimin cell-adhesion fragments"/>
    <property type="match status" value="1"/>
</dbReference>
<feature type="compositionally biased region" description="Low complexity" evidence="1">
    <location>
        <begin position="1540"/>
        <end position="1553"/>
    </location>
</feature>
<proteinExistence type="predicted"/>
<dbReference type="Proteomes" id="UP000701680">
    <property type="component" value="Unassembled WGS sequence"/>
</dbReference>
<dbReference type="Proteomes" id="UP000528555">
    <property type="component" value="Unassembled WGS sequence"/>
</dbReference>
<dbReference type="SMART" id="SM00710">
    <property type="entry name" value="PbH1"/>
    <property type="match status" value="3"/>
</dbReference>
<dbReference type="EMBL" id="JAAIUO010000005">
    <property type="protein sequence ID" value="NSK14880.1"/>
    <property type="molecule type" value="Genomic_DNA"/>
</dbReference>
<feature type="chain" id="PRO_5032500456" evidence="3">
    <location>
        <begin position="30"/>
        <end position="1601"/>
    </location>
</feature>
<evidence type="ECO:0000259" key="4">
    <source>
        <dbReference type="Pfam" id="PF18998"/>
    </source>
</evidence>
<dbReference type="InterPro" id="IPR006626">
    <property type="entry name" value="PbH1"/>
</dbReference>
<feature type="domain" description="Bacterial repeat" evidence="4">
    <location>
        <begin position="1453"/>
        <end position="1525"/>
    </location>
</feature>
<evidence type="ECO:0000256" key="1">
    <source>
        <dbReference type="SAM" id="MobiDB-lite"/>
    </source>
</evidence>
<reference evidence="7 8" key="1">
    <citation type="journal article" date="2020" name="Cell Host Microbe">
        <title>Functional and Genomic Variation between Human-Derived Isolates of Lachnospiraceae Reveals Inter- and Intra-Species Diversity.</title>
        <authorList>
            <person name="Sorbara M.T."/>
            <person name="Littmann E.R."/>
            <person name="Fontana E."/>
            <person name="Moody T.U."/>
            <person name="Kohout C.E."/>
            <person name="Gjonbalaj M."/>
            <person name="Eaton V."/>
            <person name="Seok R."/>
            <person name="Leiner I.M."/>
            <person name="Pamer E.G."/>
        </authorList>
    </citation>
    <scope>NUCLEOTIDE SEQUENCE [LARGE SCALE GENOMIC DNA]</scope>
    <source>
        <strain evidence="6 7">MSK.17.11</strain>
        <strain evidence="5 8">MSK.17.38</strain>
    </source>
</reference>
<dbReference type="EMBL" id="JAAITX010000005">
    <property type="protein sequence ID" value="NVH58654.1"/>
    <property type="molecule type" value="Genomic_DNA"/>
</dbReference>
<comment type="caution">
    <text evidence="6">The sequence shown here is derived from an EMBL/GenBank/DDBJ whole genome shotgun (WGS) entry which is preliminary data.</text>
</comment>
<evidence type="ECO:0000256" key="2">
    <source>
        <dbReference type="SAM" id="Phobius"/>
    </source>
</evidence>
<evidence type="ECO:0000256" key="3">
    <source>
        <dbReference type="SAM" id="SignalP"/>
    </source>
</evidence>
<dbReference type="InterPro" id="IPR011050">
    <property type="entry name" value="Pectin_lyase_fold/virulence"/>
</dbReference>
<dbReference type="RefSeq" id="WP_173814795.1">
    <property type="nucleotide sequence ID" value="NZ_JAAITX010000005.1"/>
</dbReference>
<protein>
    <submittedName>
        <fullName evidence="6">Right-handed parallel beta-helix repeat-containing protein</fullName>
    </submittedName>
</protein>
<accession>A0A850HJ64</accession>
<sequence length="1601" mass="176459">MKRNPKKLLTWLLLCSLLLGNLSFLPAQAKEKEDKAVHLDASEYGVDPTGEKDSTEAVQKALAAAKKEEEKGQKVVLEFPRGEYQIYKDKAEVRNYHTSNTNSLEHPQKTIGILIEEHKNLTIDGNGSLFMMHGNMMALAVVKSENIKLKNFSWDFEVPTVSEMTITNMGSENGSDYTDFYIPDCFPYIIEGNSIKWTSEKSPYTDQYYWTETNIHRSYAVVAHSPGEEMTRNYWTDGRGNPFSNVRSITQLPDGVVRISYAGARPDMQTLGMVFELASSAVRETAGAFTWESKNVDAEGLNVHFMHGFGWLIQMSTDVSYRNCNFMPRKNSGHITVSYADIIHASGAAGKITIEGCNFSNSHDDPINLHGTFTRVERRKDDHTLVLKYIHQQQGGFPQYHEGDKVAFFTRDFLQPPTGQSDEENLYTVEKVLSEPTDTDGRTMEIKFKEALPEDLADQIGWEPKYVAENVTYAPSVYIKNNTFKNVPTRGILCTTRNKVVIEGNKFLNMSMATIFLSNDSNEWYESGPIRDMTIRNNEFYIKSIGRTAWDYAPAVYVHPVTKGGRLPGEDTPIHKNITIDGNTFHMDVDTVVYAESVENLTFTNNKILRTNPDISIELSSGSDSGQMKVGETLALTTTKDGDKHEREQDNAFEFTSCKNVTLKGNTYDDGLKKYAVLHNMSTDNIHNEDTDIQVIENDRRQPVSDPVSTVYYASSAPEIISVDHSGVLTANKSGTADIYAYYIWDGTIVKSNVLTLTADGEGSVPDSIKIQEPQTNVLNRLTETLDLNTDADSSGSVRWSVLDFQSGNPSDIATIDENGVMTPKQNGIVWVRASSGTKYDQIPIIVSLPEVAGIAPGFTMYNPDPSHYTLGKESLNITMQKGDLYQSDNSVKNLLLYRGSFDRNNVCTTVKVDNLPINEGGQWDTASFLLFNNADNYISVGKKSHKAGIASVEERNGTASEYDGDAAQNAVSSAYLGFMKQDDTLTLAYKTDGEWQTVKTFDDASFLGSWFSIGFAAWHTNDRGKDVTFSDFKVGTADQGFDAVSAGTALSIGEFTNTAPTVSDLKFDGNDHKVGEEVSVDYTFADADYNREGATLYQWSYEEDKATKEIVTTQKKFRPTTAGTLTCTVYPVDEHGTPGKEPKSVSTEIGKGTLDLSLDLLQANGVNLLKDGKQDYELLIPADLAKVTLDYRALMSGEGKTKVSLNKDEVSKANADSLILDVADKDVITLTRSADSAEDITYTITVKTVESNFTQIQKIEMPEAGLSVDTFDQNGYTTATKAAGSSLLITADKNLIGHVEVKCGAYRKDVPLTETETGYQASVSFEDGLNNYYVQVYGKDGITMTQHILNVIYLSDFVPDKPEVFFTQTIKETEHGTIISSIDGEEIPYGASVTYTFAADEGYHLEKAMVNGKEVTVKEDGTYTIDSVLKDLTIEAVFAKDKTPEPESFTQTIKKSEHGTITSSIDGDKIPAGSSVTYTFTPDKGYHVEKAMVNGKDATLKEDGTYTIESVSKDLTIEAVFAKDKTPEPEKPGKPKPEQPGTPNKPGKPNKPAGQSKPGSSSSENTAAKTGDPSPVVPFICLLGLSAAAAGMAYYRKKQK</sequence>
<organism evidence="6 7">
    <name type="scientific">Dorea phocaeensis</name>
    <dbReference type="NCBI Taxonomy" id="2040291"/>
    <lineage>
        <taxon>Bacteria</taxon>
        <taxon>Bacillati</taxon>
        <taxon>Bacillota</taxon>
        <taxon>Clostridia</taxon>
        <taxon>Lachnospirales</taxon>
        <taxon>Lachnospiraceae</taxon>
        <taxon>Dorea</taxon>
    </lineage>
</organism>
<dbReference type="Gene3D" id="2.60.40.1080">
    <property type="match status" value="2"/>
</dbReference>
<name>A0A850HJ64_9FIRM</name>
<dbReference type="SUPFAM" id="SSF51126">
    <property type="entry name" value="Pectin lyase-like"/>
    <property type="match status" value="1"/>
</dbReference>
<feature type="compositionally biased region" description="Basic and acidic residues" evidence="1">
    <location>
        <begin position="1522"/>
        <end position="1538"/>
    </location>
</feature>